<feature type="domain" description="NADP-dependent oxidoreductase" evidence="2">
    <location>
        <begin position="2200"/>
        <end position="2375"/>
    </location>
</feature>
<evidence type="ECO:0000259" key="2">
    <source>
        <dbReference type="Pfam" id="PF00248"/>
    </source>
</evidence>
<feature type="compositionally biased region" description="Basic and acidic residues" evidence="1">
    <location>
        <begin position="678"/>
        <end position="687"/>
    </location>
</feature>
<accession>A0ABR4QIA9</accession>
<dbReference type="CDD" id="cd19071">
    <property type="entry name" value="AKR_AKR1-5-like"/>
    <property type="match status" value="1"/>
</dbReference>
<dbReference type="InterPro" id="IPR020471">
    <property type="entry name" value="AKR"/>
</dbReference>
<feature type="compositionally biased region" description="Low complexity" evidence="1">
    <location>
        <begin position="1752"/>
        <end position="1767"/>
    </location>
</feature>
<dbReference type="PANTHER" id="PTHR11732">
    <property type="entry name" value="ALDO/KETO REDUCTASE"/>
    <property type="match status" value="1"/>
</dbReference>
<dbReference type="InterPro" id="IPR036812">
    <property type="entry name" value="NAD(P)_OxRdtase_dom_sf"/>
</dbReference>
<dbReference type="PRINTS" id="PR00069">
    <property type="entry name" value="ALDKETRDTASE"/>
</dbReference>
<feature type="region of interest" description="Disordered" evidence="1">
    <location>
        <begin position="1406"/>
        <end position="1442"/>
    </location>
</feature>
<feature type="region of interest" description="Disordered" evidence="1">
    <location>
        <begin position="173"/>
        <end position="199"/>
    </location>
</feature>
<feature type="region of interest" description="Disordered" evidence="1">
    <location>
        <begin position="1853"/>
        <end position="1877"/>
    </location>
</feature>
<evidence type="ECO:0000313" key="4">
    <source>
        <dbReference type="Proteomes" id="UP001651158"/>
    </source>
</evidence>
<keyword evidence="4" id="KW-1185">Reference proteome</keyword>
<feature type="compositionally biased region" description="Basic residues" evidence="1">
    <location>
        <begin position="187"/>
        <end position="199"/>
    </location>
</feature>
<feature type="region of interest" description="Disordered" evidence="1">
    <location>
        <begin position="666"/>
        <end position="687"/>
    </location>
</feature>
<feature type="region of interest" description="Disordered" evidence="1">
    <location>
        <begin position="1291"/>
        <end position="1319"/>
    </location>
</feature>
<name>A0ABR4QIA9_9CEST</name>
<dbReference type="InterPro" id="IPR018170">
    <property type="entry name" value="Aldo/ket_reductase_CS"/>
</dbReference>
<dbReference type="Pfam" id="PF00248">
    <property type="entry name" value="Aldo_ket_red"/>
    <property type="match status" value="1"/>
</dbReference>
<dbReference type="Gene3D" id="3.20.20.100">
    <property type="entry name" value="NADP-dependent oxidoreductase domain"/>
    <property type="match status" value="1"/>
</dbReference>
<feature type="compositionally biased region" description="Low complexity" evidence="1">
    <location>
        <begin position="1857"/>
        <end position="1866"/>
    </location>
</feature>
<organism evidence="3 4">
    <name type="scientific">Taenia crassiceps</name>
    <dbReference type="NCBI Taxonomy" id="6207"/>
    <lineage>
        <taxon>Eukaryota</taxon>
        <taxon>Metazoa</taxon>
        <taxon>Spiralia</taxon>
        <taxon>Lophotrochozoa</taxon>
        <taxon>Platyhelminthes</taxon>
        <taxon>Cestoda</taxon>
        <taxon>Eucestoda</taxon>
        <taxon>Cyclophyllidea</taxon>
        <taxon>Taeniidae</taxon>
        <taxon>Taenia</taxon>
    </lineage>
</organism>
<feature type="region of interest" description="Disordered" evidence="1">
    <location>
        <begin position="1749"/>
        <end position="1787"/>
    </location>
</feature>
<protein>
    <recommendedName>
        <fullName evidence="2">NADP-dependent oxidoreductase domain-containing protein</fullName>
    </recommendedName>
</protein>
<evidence type="ECO:0000313" key="3">
    <source>
        <dbReference type="EMBL" id="KAL5109286.1"/>
    </source>
</evidence>
<feature type="region of interest" description="Disordered" evidence="1">
    <location>
        <begin position="773"/>
        <end position="799"/>
    </location>
</feature>
<evidence type="ECO:0000256" key="1">
    <source>
        <dbReference type="SAM" id="MobiDB-lite"/>
    </source>
</evidence>
<reference evidence="3 4" key="1">
    <citation type="journal article" date="2022" name="Front. Cell. Infect. Microbiol.">
        <title>The Genomes of Two Strains of Taenia crassiceps the Animal Model for the Study of Human Cysticercosis.</title>
        <authorList>
            <person name="Bobes R.J."/>
            <person name="Estrada K."/>
            <person name="Rios-Valencia D.G."/>
            <person name="Calderon-Gallegos A."/>
            <person name="de la Torre P."/>
            <person name="Carrero J.C."/>
            <person name="Sanchez-Flores A."/>
            <person name="Laclette J.P."/>
        </authorList>
    </citation>
    <scope>NUCLEOTIDE SEQUENCE [LARGE SCALE GENOMIC DNA]</scope>
    <source>
        <strain evidence="3">WFUcys</strain>
    </source>
</reference>
<feature type="compositionally biased region" description="Basic and acidic residues" evidence="1">
    <location>
        <begin position="998"/>
        <end position="1010"/>
    </location>
</feature>
<dbReference type="Proteomes" id="UP001651158">
    <property type="component" value="Unassembled WGS sequence"/>
</dbReference>
<dbReference type="PROSITE" id="PS00062">
    <property type="entry name" value="ALDOKETO_REDUCTASE_2"/>
    <property type="match status" value="1"/>
</dbReference>
<feature type="region of interest" description="Disordered" evidence="1">
    <location>
        <begin position="973"/>
        <end position="1011"/>
    </location>
</feature>
<feature type="compositionally biased region" description="Basic residues" evidence="1">
    <location>
        <begin position="1428"/>
        <end position="1442"/>
    </location>
</feature>
<dbReference type="InterPro" id="IPR023210">
    <property type="entry name" value="NADP_OxRdtase_dom"/>
</dbReference>
<feature type="region of interest" description="Disordered" evidence="1">
    <location>
        <begin position="1161"/>
        <end position="1184"/>
    </location>
</feature>
<dbReference type="SUPFAM" id="SSF51430">
    <property type="entry name" value="NAD(P)-linked oxidoreductase"/>
    <property type="match status" value="1"/>
</dbReference>
<gene>
    <name evidence="3" type="ORF">TcWFU_008033</name>
</gene>
<proteinExistence type="predicted"/>
<sequence>MPKKGLFDGIGKRSTIELPTFEQVSECPSRHTESMVSRPSDIDNSTACDVSHLTRPKVVKSGRRIGSKVVGSSRNKETDNVVKPRLRSRRQLVSETSMRGGETFVISLDDSLNMSSTSAQVDARKSTAKSKGRTIKSQRGIRKLRSRRNLVDSIEATNNATFEISVAPLGDTRTEADNVPKGASRGKGGRTKKKRLRSRRNLVDSLSAAADNATFELSVAQLSERKNETMDPFNRGRSDPVSQNTAEDSVHIENGDVTMEICVASLPVRPSEGQIEEAVNNSPLQTEVAPETEVVEMTVSGAEAHVLEHGDALLSAKLNHANVGTALVGEDPPSVEATSVPVIGVEASDAVVPTPVPEPTPAGDASMGISMSEVADESVTVGASQTPATIPSVCVVPTEFSAMEVSTAEGASTTSNLSIDEQAKEGVTRQSAGHQLEAQPPCANVSVIVSNPEFSIADESKAPPGPKDINSEIVSMIGRSNVSGAGAQFVEGGLTGEEVISMLVSQMDFSASAVDSMLSVVAKEAPKRKVTYTGRWGPNNVDDSLIRIDFTEKAPEQAREAALHDQAQPTAEAMPEPEANTRTVKGQDLKVSISNDCSLSSAFREGCADVSDSSVTAERSSLGEVNEGDVCSAVAVGAISHVGSDLTVVKFEDSAAGDGDVDEVASMTTKSNVPGGDRITHGSETLREEEVAADVSSSAEDGDEIVADQADDSTPAVEAMVTVSRETQAKDVSTQSRTSSDSWATKRSLCSRCMLVDPPGAVEDTATLAISVASPADKRDDEGAEDVGEGDGASTHDAEQLPVVELVADASSQIEVEDVVVVGQVAVSTPTAEAVVIAPDIPTGSISDLQGNKRSLRTRRMLVNPVDAVEDNATIEISVASLVGKQNDEQREGTGNASPVVGSAEVDLSQAEVEDVAVVEQTAKAAAIFPNEMQAEEVSVRSRSASDSRGNRRSLRSRRVLVNCADAEEEEDVAVEISVASPGDKEGDERGEEGGEDTITHEAEPSREEGAVTAAPNQIGIEEVSMGSRISSDSWDDERSLRSRCLLVNSVGAVEDNVTMEISDDAIAHEAEPSRVVETVADASIRPESEDVVAVEQVGETALAAETWASVSGEVHTKDVPMASRTDSDSWGKGRSMCSRCMLANAVDAVEIGATMEISVASVAGNGDDERREDEVEDEDTITHEAEPSWVAETVPVTSSQTGADDVVVIEQMTEPAPATDAATNVSSEIRAKGASLLPGKLVNQAGMLGVSVGSRTISAPRGNASRLRSRRMLVDSPGAVEDTATLAISVASPADKRDDEGAEDVGEGDGASTHDAEQLPVVELVADASSQIEVEDVVVAEKAAGSATTVDAVAIVPIETHTEEVSVRSRSASDSRGNRRSLRSRRVLVNCADAEEEEDVAVEISVASPRDKEGDERGEEGGEALNRTRRRDFPKRSKRSSSLRVSRINFRQFSNQGVKETLYTSLAPNTALQTGTLALNIKTTECTGSGKTNFNRVSNPMCSRKVRGIDEDECVLKTPQPVSPRCVWPSPLRRSGSLGYTCPSLSAVPLMETKSKSTSSSSRVSKLAGVSLGTTGSSVGSQRRTITHQEIREIEEKLLDTSADEVEDHTSPQIILPNGTILTREKGAAKSAPPVCVPNDLSLSASCLNRTMLQDMVLMPPPHPPRPLKHRHGAFTGKTVMVVAATTASTSFAAPSSPINTEQRRSVQFAPLAEVLRESPLGYWNRLSVGLMDQFDVSPIPNSRALAAEVGSSTGDSSSSSGLSHSPIGVNYDVEPRNPTSPRLSSLNYSNMPCHLSPTAVEVLNRWREDQSILAEGEGAEKVTEKTYSESLIPGGGALTPDQMKHVLTCLQPLESSSKGTSRSSRTNRRSKSNEKTCAIDPSMMSLSQWLPPPSEGKEYDMDAVGSALRLMLMGWVEPQDPVFIPLPKSAYQHRVNTESGLRRSTRIRVAPPRDSYERVYYDVRTNPTTGRLESVPLGYLRYPNQKEVRRRQRLLKKRLQADDKDTVVARKRAREARLHRLAAKRRRVLGLPEASSQLGHSRMIILEPDVTWVKDGTNSLPIGQLINPRGPSNLPVIFNSPNEAQSHLIGGVIQNLTECEIEPGCGLTHVGPFEQSLHDITNVISVEQKRRGLHFDPKASNFFTLRLQTPNELASKNPLLAVQIGTYAIPLRKACCILVPKGIPYKFISIAPNVMRLSRLRLKLSYLDLYLLHNPFTLLIPSKVIESMWREMEQLVDAGLVKSIGLSNFSKDQIDRLTKFCNIKPVLLRVEAAIITLNQELMEYAHSFGIQVMVHDISLSHSTLQTAFLENEALSKMARSRMKTPSQLLIRWAIQRDLIILCYTTDPQRIRSTISVFDFELSPDEVARMNAIEENAKEERCNNHMN</sequence>
<comment type="caution">
    <text evidence="3">The sequence shown here is derived from an EMBL/GenBank/DDBJ whole genome shotgun (WGS) entry which is preliminary data.</text>
</comment>
<dbReference type="EMBL" id="JAKROA010000003">
    <property type="protein sequence ID" value="KAL5109286.1"/>
    <property type="molecule type" value="Genomic_DNA"/>
</dbReference>